<dbReference type="OrthoDB" id="1669814at2759"/>
<dbReference type="Pfam" id="PF13561">
    <property type="entry name" value="adh_short_C2"/>
    <property type="match status" value="1"/>
</dbReference>
<feature type="compositionally biased region" description="Basic and acidic residues" evidence="1">
    <location>
        <begin position="370"/>
        <end position="388"/>
    </location>
</feature>
<protein>
    <submittedName>
        <fullName evidence="2">Uncharacterized protein</fullName>
    </submittedName>
</protein>
<feature type="non-terminal residue" evidence="2">
    <location>
        <position position="552"/>
    </location>
</feature>
<dbReference type="InterPro" id="IPR002347">
    <property type="entry name" value="SDR_fam"/>
</dbReference>
<feature type="compositionally biased region" description="Basic and acidic residues" evidence="1">
    <location>
        <begin position="257"/>
        <end position="266"/>
    </location>
</feature>
<evidence type="ECO:0000313" key="3">
    <source>
        <dbReference type="Proteomes" id="UP000479000"/>
    </source>
</evidence>
<dbReference type="SUPFAM" id="SSF51735">
    <property type="entry name" value="NAD(P)-binding Rossmann-fold domains"/>
    <property type="match status" value="1"/>
</dbReference>
<dbReference type="InterPro" id="IPR036291">
    <property type="entry name" value="NAD(P)-bd_dom_sf"/>
</dbReference>
<reference evidence="2 3" key="1">
    <citation type="submission" date="2020-02" db="EMBL/GenBank/DDBJ databases">
        <authorList>
            <person name="Ferguson B K."/>
        </authorList>
    </citation>
    <scope>NUCLEOTIDE SEQUENCE [LARGE SCALE GENOMIC DNA]</scope>
</reference>
<name>A0A6H5G462_9HEMI</name>
<proteinExistence type="predicted"/>
<feature type="region of interest" description="Disordered" evidence="1">
    <location>
        <begin position="250"/>
        <end position="388"/>
    </location>
</feature>
<evidence type="ECO:0000256" key="1">
    <source>
        <dbReference type="SAM" id="MobiDB-lite"/>
    </source>
</evidence>
<dbReference type="EMBL" id="CADCXU010005265">
    <property type="protein sequence ID" value="CAA9996967.1"/>
    <property type="molecule type" value="Genomic_DNA"/>
</dbReference>
<evidence type="ECO:0000313" key="2">
    <source>
        <dbReference type="EMBL" id="CAA9996967.1"/>
    </source>
</evidence>
<accession>A0A6H5G462</accession>
<sequence length="552" mass="59097">MSLTLKGKVVLVTGAGSSVGSEIVRHFSKLGASVVMIDGDRDLQIKVSQESGSSCLAVAGSHTKAVDVINVISQTISKYRKLDSLINCVDFPECGSSEKETSLLQEYDRVMGYTGRAVYNIVLLAAPHLTKSKGSVVNVINLSGTESLANSVALASLEQLTKSLAADLAPNGVRVNEITFDFSQVRDAGAESDEKSATDSAQDNIAEHESVAESAAFLVSDAASYIIGASLPLSRSKHSATVVDGILKTSAMPNNEKPGHSKEGNSVHKASGNPNHKVDHASDQGGKDECSIHKSETANFKKDNKPESNSDHKVSDSKSEKAQKHESDKKSKDDKRTDSENNVKHSNGAVPGKHEEDNNAKHVKNGNQGGDHKVPQKNEQLKNDHGKFTKTQKTEIGRFNLGRQNVGVALPYSIPLGKGVFSTAAFCRCRGLIRKFRAYFGCSPHSHQTKLSIGVGSRSVSNFNLGLIVQAQLLLDTVPEATRGCLPLRGCAPSVVGTAQSGYPLLDPNGVPLRICIRLNRKAQSVLESGSNELPNSAILLHDKCRQRTYTL</sequence>
<dbReference type="Gene3D" id="3.40.50.720">
    <property type="entry name" value="NAD(P)-binding Rossmann-like Domain"/>
    <property type="match status" value="1"/>
</dbReference>
<keyword evidence="3" id="KW-1185">Reference proteome</keyword>
<gene>
    <name evidence="2" type="ORF">NTEN_LOCUS3339</name>
</gene>
<dbReference type="Proteomes" id="UP000479000">
    <property type="component" value="Unassembled WGS sequence"/>
</dbReference>
<organism evidence="2 3">
    <name type="scientific">Nesidiocoris tenuis</name>
    <dbReference type="NCBI Taxonomy" id="355587"/>
    <lineage>
        <taxon>Eukaryota</taxon>
        <taxon>Metazoa</taxon>
        <taxon>Ecdysozoa</taxon>
        <taxon>Arthropoda</taxon>
        <taxon>Hexapoda</taxon>
        <taxon>Insecta</taxon>
        <taxon>Pterygota</taxon>
        <taxon>Neoptera</taxon>
        <taxon>Paraneoptera</taxon>
        <taxon>Hemiptera</taxon>
        <taxon>Heteroptera</taxon>
        <taxon>Panheteroptera</taxon>
        <taxon>Cimicomorpha</taxon>
        <taxon>Miridae</taxon>
        <taxon>Dicyphina</taxon>
        <taxon>Nesidiocoris</taxon>
    </lineage>
</organism>
<dbReference type="PRINTS" id="PR00081">
    <property type="entry name" value="GDHRDH"/>
</dbReference>
<dbReference type="PANTHER" id="PTHR43975">
    <property type="entry name" value="ZGC:101858"/>
    <property type="match status" value="1"/>
</dbReference>
<feature type="compositionally biased region" description="Basic and acidic residues" evidence="1">
    <location>
        <begin position="276"/>
        <end position="343"/>
    </location>
</feature>
<dbReference type="AlphaFoldDB" id="A0A6H5G462"/>
<dbReference type="PANTHER" id="PTHR43975:SF2">
    <property type="entry name" value="EG:BACR7A4.14 PROTEIN-RELATED"/>
    <property type="match status" value="1"/>
</dbReference>